<dbReference type="InterPro" id="IPR027417">
    <property type="entry name" value="P-loop_NTPase"/>
</dbReference>
<dbReference type="Pfam" id="PF00196">
    <property type="entry name" value="GerE"/>
    <property type="match status" value="1"/>
</dbReference>
<protein>
    <recommendedName>
        <fullName evidence="2">HTH luxR-type domain-containing protein</fullName>
    </recommendedName>
</protein>
<dbReference type="PANTHER" id="PTHR47691:SF3">
    <property type="entry name" value="HTH-TYPE TRANSCRIPTIONAL REGULATOR RV0890C-RELATED"/>
    <property type="match status" value="1"/>
</dbReference>
<evidence type="ECO:0000256" key="1">
    <source>
        <dbReference type="SAM" id="MobiDB-lite"/>
    </source>
</evidence>
<sequence length="419" mass="44739">MNTARRQGNLPVDLSSFVGRAEELAEGLRHLAEARLMTVTGPAGVGKTRTALRLAARLGRRFPGGVWRAELSGSGDPAATLAEALEPPGPPTAREIASVLRDRRTLIVLDTCEHLPGEVAELVETLLGGAPRVVVVATGRRALGLPGERVLELAPLPLTSAVRLFEDRAMAVDPGFALTPAVAPVVAEICGRLDGLPLAIELAATLVRSMSARDLLEGLRHRLTLLTGVSRTALPRHRDLRAAVQWSRDLCDDEQRELWTLLSALPGSFDLAGAEAACGVGFPAERVTRVLAELVAGSIVLREPGNRYRMLEAYRELGVEPSGSPWRPAVQRPLRGGGRLPSPRQADRAARPVSGALSARELQVAELITEGLSNPEIAVRLDIAKRTVDAHVRNILAKGGLASRTQVAAWVAESDPRSE</sequence>
<evidence type="ECO:0000313" key="3">
    <source>
        <dbReference type="EMBL" id="GLK10785.1"/>
    </source>
</evidence>
<dbReference type="Proteomes" id="UP001143474">
    <property type="component" value="Unassembled WGS sequence"/>
</dbReference>
<dbReference type="PROSITE" id="PS00622">
    <property type="entry name" value="HTH_LUXR_1"/>
    <property type="match status" value="1"/>
</dbReference>
<dbReference type="AlphaFoldDB" id="A0A9W6I2F3"/>
<accession>A0A9W6I2F3</accession>
<organism evidence="3 4">
    <name type="scientific">Streptosporangium carneum</name>
    <dbReference type="NCBI Taxonomy" id="47481"/>
    <lineage>
        <taxon>Bacteria</taxon>
        <taxon>Bacillati</taxon>
        <taxon>Actinomycetota</taxon>
        <taxon>Actinomycetes</taxon>
        <taxon>Streptosporangiales</taxon>
        <taxon>Streptosporangiaceae</taxon>
        <taxon>Streptosporangium</taxon>
    </lineage>
</organism>
<reference evidence="3" key="2">
    <citation type="submission" date="2023-01" db="EMBL/GenBank/DDBJ databases">
        <authorList>
            <person name="Sun Q."/>
            <person name="Evtushenko L."/>
        </authorList>
    </citation>
    <scope>NUCLEOTIDE SEQUENCE</scope>
    <source>
        <strain evidence="3">VKM Ac-2007</strain>
    </source>
</reference>
<dbReference type="InterPro" id="IPR000792">
    <property type="entry name" value="Tscrpt_reg_LuxR_C"/>
</dbReference>
<dbReference type="GO" id="GO:0006355">
    <property type="term" value="P:regulation of DNA-templated transcription"/>
    <property type="evidence" value="ECO:0007669"/>
    <property type="project" value="InterPro"/>
</dbReference>
<dbReference type="Pfam" id="PF13401">
    <property type="entry name" value="AAA_22"/>
    <property type="match status" value="1"/>
</dbReference>
<dbReference type="CDD" id="cd06170">
    <property type="entry name" value="LuxR_C_like"/>
    <property type="match status" value="1"/>
</dbReference>
<dbReference type="GO" id="GO:0003677">
    <property type="term" value="F:DNA binding"/>
    <property type="evidence" value="ECO:0007669"/>
    <property type="project" value="InterPro"/>
</dbReference>
<dbReference type="Gene3D" id="3.40.50.300">
    <property type="entry name" value="P-loop containing nucleotide triphosphate hydrolases"/>
    <property type="match status" value="1"/>
</dbReference>
<feature type="region of interest" description="Disordered" evidence="1">
    <location>
        <begin position="325"/>
        <end position="354"/>
    </location>
</feature>
<proteinExistence type="predicted"/>
<dbReference type="InterPro" id="IPR049945">
    <property type="entry name" value="AAA_22"/>
</dbReference>
<dbReference type="InterPro" id="IPR036388">
    <property type="entry name" value="WH-like_DNA-bd_sf"/>
</dbReference>
<evidence type="ECO:0000313" key="4">
    <source>
        <dbReference type="Proteomes" id="UP001143474"/>
    </source>
</evidence>
<dbReference type="PROSITE" id="PS50043">
    <property type="entry name" value="HTH_LUXR_2"/>
    <property type="match status" value="1"/>
</dbReference>
<dbReference type="PANTHER" id="PTHR47691">
    <property type="entry name" value="REGULATOR-RELATED"/>
    <property type="match status" value="1"/>
</dbReference>
<dbReference type="SMART" id="SM00421">
    <property type="entry name" value="HTH_LUXR"/>
    <property type="match status" value="1"/>
</dbReference>
<dbReference type="InterPro" id="IPR016032">
    <property type="entry name" value="Sig_transdc_resp-reg_C-effctor"/>
</dbReference>
<dbReference type="SUPFAM" id="SSF52540">
    <property type="entry name" value="P-loop containing nucleoside triphosphate hydrolases"/>
    <property type="match status" value="1"/>
</dbReference>
<reference evidence="3" key="1">
    <citation type="journal article" date="2014" name="Int. J. Syst. Evol. Microbiol.">
        <title>Complete genome sequence of Corynebacterium casei LMG S-19264T (=DSM 44701T), isolated from a smear-ripened cheese.</title>
        <authorList>
            <consortium name="US DOE Joint Genome Institute (JGI-PGF)"/>
            <person name="Walter F."/>
            <person name="Albersmeier A."/>
            <person name="Kalinowski J."/>
            <person name="Ruckert C."/>
        </authorList>
    </citation>
    <scope>NUCLEOTIDE SEQUENCE</scope>
    <source>
        <strain evidence="3">VKM Ac-2007</strain>
    </source>
</reference>
<evidence type="ECO:0000259" key="2">
    <source>
        <dbReference type="PROSITE" id="PS50043"/>
    </source>
</evidence>
<dbReference type="Gene3D" id="1.10.10.10">
    <property type="entry name" value="Winged helix-like DNA-binding domain superfamily/Winged helix DNA-binding domain"/>
    <property type="match status" value="1"/>
</dbReference>
<comment type="caution">
    <text evidence="3">The sequence shown here is derived from an EMBL/GenBank/DDBJ whole genome shotgun (WGS) entry which is preliminary data.</text>
</comment>
<dbReference type="RefSeq" id="WP_271219196.1">
    <property type="nucleotide sequence ID" value="NZ_BAAAVD010000039.1"/>
</dbReference>
<dbReference type="GO" id="GO:0016887">
    <property type="term" value="F:ATP hydrolysis activity"/>
    <property type="evidence" value="ECO:0007669"/>
    <property type="project" value="InterPro"/>
</dbReference>
<dbReference type="EMBL" id="BSEV01000009">
    <property type="protein sequence ID" value="GLK10785.1"/>
    <property type="molecule type" value="Genomic_DNA"/>
</dbReference>
<feature type="domain" description="HTH luxR-type" evidence="2">
    <location>
        <begin position="350"/>
        <end position="415"/>
    </location>
</feature>
<dbReference type="PRINTS" id="PR00364">
    <property type="entry name" value="DISEASERSIST"/>
</dbReference>
<dbReference type="PRINTS" id="PR00038">
    <property type="entry name" value="HTHLUXR"/>
</dbReference>
<gene>
    <name evidence="3" type="ORF">GCM10017600_41910</name>
</gene>
<dbReference type="SUPFAM" id="SSF46894">
    <property type="entry name" value="C-terminal effector domain of the bipartite response regulators"/>
    <property type="match status" value="1"/>
</dbReference>
<keyword evidence="4" id="KW-1185">Reference proteome</keyword>
<name>A0A9W6I2F3_9ACTN</name>